<comment type="subcellular location">
    <subcellularLocation>
        <location evidence="1">Cell membrane</location>
        <topology evidence="1">Multi-pass membrane protein</topology>
    </subcellularLocation>
</comment>
<feature type="transmembrane region" description="Helical" evidence="8">
    <location>
        <begin position="322"/>
        <end position="347"/>
    </location>
</feature>
<dbReference type="InterPro" id="IPR051050">
    <property type="entry name" value="Lipid_II_flippase_MurJ/MviN"/>
</dbReference>
<dbReference type="PANTHER" id="PTHR47019">
    <property type="entry name" value="LIPID II FLIPPASE MURJ"/>
    <property type="match status" value="1"/>
</dbReference>
<feature type="transmembrane region" description="Helical" evidence="8">
    <location>
        <begin position="419"/>
        <end position="439"/>
    </location>
</feature>
<organism evidence="9">
    <name type="scientific">marine metagenome</name>
    <dbReference type="NCBI Taxonomy" id="408172"/>
    <lineage>
        <taxon>unclassified sequences</taxon>
        <taxon>metagenomes</taxon>
        <taxon>ecological metagenomes</taxon>
    </lineage>
</organism>
<feature type="transmembrane region" description="Helical" evidence="8">
    <location>
        <begin position="283"/>
        <end position="301"/>
    </location>
</feature>
<keyword evidence="7 8" id="KW-0472">Membrane</keyword>
<keyword evidence="6 8" id="KW-1133">Transmembrane helix</keyword>
<evidence type="ECO:0000256" key="2">
    <source>
        <dbReference type="ARBA" id="ARBA00022475"/>
    </source>
</evidence>
<dbReference type="HAMAP" id="MF_02078">
    <property type="entry name" value="MurJ_MviN"/>
    <property type="match status" value="1"/>
</dbReference>
<evidence type="ECO:0008006" key="10">
    <source>
        <dbReference type="Google" id="ProtNLM"/>
    </source>
</evidence>
<keyword evidence="3 8" id="KW-0812">Transmembrane</keyword>
<keyword evidence="2" id="KW-1003">Cell membrane</keyword>
<feature type="transmembrane region" description="Helical" evidence="8">
    <location>
        <begin position="392"/>
        <end position="413"/>
    </location>
</feature>
<keyword evidence="5" id="KW-0573">Peptidoglycan synthesis</keyword>
<feature type="transmembrane region" description="Helical" evidence="8">
    <location>
        <begin position="170"/>
        <end position="191"/>
    </location>
</feature>
<dbReference type="GO" id="GO:0034204">
    <property type="term" value="P:lipid translocation"/>
    <property type="evidence" value="ECO:0007669"/>
    <property type="project" value="TreeGrafter"/>
</dbReference>
<feature type="transmembrane region" description="Helical" evidence="8">
    <location>
        <begin position="238"/>
        <end position="263"/>
    </location>
</feature>
<feature type="transmembrane region" description="Helical" evidence="8">
    <location>
        <begin position="143"/>
        <end position="163"/>
    </location>
</feature>
<evidence type="ECO:0000256" key="1">
    <source>
        <dbReference type="ARBA" id="ARBA00004651"/>
    </source>
</evidence>
<protein>
    <recommendedName>
        <fullName evidence="10">Lipid II flippase MurJ</fullName>
    </recommendedName>
</protein>
<dbReference type="PIRSF" id="PIRSF002869">
    <property type="entry name" value="MviN"/>
    <property type="match status" value="1"/>
</dbReference>
<dbReference type="Pfam" id="PF03023">
    <property type="entry name" value="MurJ"/>
    <property type="match status" value="1"/>
</dbReference>
<dbReference type="CDD" id="cd13123">
    <property type="entry name" value="MATE_MurJ_like"/>
    <property type="match status" value="1"/>
</dbReference>
<dbReference type="GO" id="GO:0005886">
    <property type="term" value="C:plasma membrane"/>
    <property type="evidence" value="ECO:0007669"/>
    <property type="project" value="UniProtKB-SubCell"/>
</dbReference>
<evidence type="ECO:0000256" key="7">
    <source>
        <dbReference type="ARBA" id="ARBA00023136"/>
    </source>
</evidence>
<feature type="transmembrane region" description="Helical" evidence="8">
    <location>
        <begin position="451"/>
        <end position="470"/>
    </location>
</feature>
<evidence type="ECO:0000256" key="3">
    <source>
        <dbReference type="ARBA" id="ARBA00022692"/>
    </source>
</evidence>
<feature type="transmembrane region" description="Helical" evidence="8">
    <location>
        <begin position="490"/>
        <end position="510"/>
    </location>
</feature>
<evidence type="ECO:0000256" key="4">
    <source>
        <dbReference type="ARBA" id="ARBA00022960"/>
    </source>
</evidence>
<sequence length="519" mass="55374">MSNEIESAEQNLAAQGSVVASMTGVSRLSGFLRDVVISAVLGATAGADIFFVALRVPNFFRRLFAEGAFAQAFVPVLAEYRNAGDHDALRKFVRIVCGNFGFLLVVTCVVGTAGAWGLVWVFAPGFLDDPEKFDLTVDMVRVTFPYLAFISLTAFAGSILNSFHRYALPAITPVVLNVSLIVAALIGMRFFETPVMALAWGVFAAGILQLIFQLPSLQRLHLIGIPKLDWRDRGVRKVGVLLVPAVFAASVGQINILVGSILASTLVTGSISWLYYSDRLMELPIGLLAIALGTVLLPNLSRLQSRGDASGFSRTLDWGVRMGILIGMPAAVALYVLAIPLVATVFYRGAMTAGDVLKTSAALQAFTVGLLPLILTKITAPGYFARQNTTTPFKYAAVSVAVNIVASLSLYSWLGHVGIALATSLAAIVHCVLLFRGLFVESVYRPGRQVLRVLLSATAASTAMIGGLIWLDPGVEFWLASGEVARIGELSLLVGSASAGYFLILGLVGVRPNDLLHRV</sequence>
<accession>A0A381PD37</accession>
<dbReference type="EMBL" id="UINC01000944">
    <property type="protein sequence ID" value="SUZ64850.1"/>
    <property type="molecule type" value="Genomic_DNA"/>
</dbReference>
<name>A0A381PD37_9ZZZZ</name>
<dbReference type="NCBIfam" id="TIGR01695">
    <property type="entry name" value="murJ_mviN"/>
    <property type="match status" value="1"/>
</dbReference>
<evidence type="ECO:0000256" key="8">
    <source>
        <dbReference type="SAM" id="Phobius"/>
    </source>
</evidence>
<dbReference type="PANTHER" id="PTHR47019:SF1">
    <property type="entry name" value="LIPID II FLIPPASE MURJ"/>
    <property type="match status" value="1"/>
</dbReference>
<dbReference type="GO" id="GO:0015648">
    <property type="term" value="F:lipid-linked peptidoglycan transporter activity"/>
    <property type="evidence" value="ECO:0007669"/>
    <property type="project" value="TreeGrafter"/>
</dbReference>
<dbReference type="AlphaFoldDB" id="A0A381PD37"/>
<evidence type="ECO:0000313" key="9">
    <source>
        <dbReference type="EMBL" id="SUZ64850.1"/>
    </source>
</evidence>
<feature type="transmembrane region" description="Helical" evidence="8">
    <location>
        <begin position="359"/>
        <end position="380"/>
    </location>
</feature>
<dbReference type="InterPro" id="IPR004268">
    <property type="entry name" value="MurJ"/>
</dbReference>
<dbReference type="PRINTS" id="PR01806">
    <property type="entry name" value="VIRFACTRMVIN"/>
</dbReference>
<feature type="transmembrane region" description="Helical" evidence="8">
    <location>
        <begin position="197"/>
        <end position="217"/>
    </location>
</feature>
<gene>
    <name evidence="9" type="ORF">METZ01_LOCUS17704</name>
</gene>
<evidence type="ECO:0000256" key="6">
    <source>
        <dbReference type="ARBA" id="ARBA00022989"/>
    </source>
</evidence>
<proteinExistence type="inferred from homology"/>
<reference evidence="9" key="1">
    <citation type="submission" date="2018-05" db="EMBL/GenBank/DDBJ databases">
        <authorList>
            <person name="Lanie J.A."/>
            <person name="Ng W.-L."/>
            <person name="Kazmierczak K.M."/>
            <person name="Andrzejewski T.M."/>
            <person name="Davidsen T.M."/>
            <person name="Wayne K.J."/>
            <person name="Tettelin H."/>
            <person name="Glass J.I."/>
            <person name="Rusch D."/>
            <person name="Podicherti R."/>
            <person name="Tsui H.-C.T."/>
            <person name="Winkler M.E."/>
        </authorList>
    </citation>
    <scope>NUCLEOTIDE SEQUENCE</scope>
</reference>
<evidence type="ECO:0000256" key="5">
    <source>
        <dbReference type="ARBA" id="ARBA00022984"/>
    </source>
</evidence>
<feature type="transmembrane region" description="Helical" evidence="8">
    <location>
        <begin position="35"/>
        <end position="54"/>
    </location>
</feature>
<keyword evidence="4" id="KW-0133">Cell shape</keyword>
<dbReference type="GO" id="GO:0008360">
    <property type="term" value="P:regulation of cell shape"/>
    <property type="evidence" value="ECO:0007669"/>
    <property type="project" value="UniProtKB-KW"/>
</dbReference>
<dbReference type="GO" id="GO:0009252">
    <property type="term" value="P:peptidoglycan biosynthetic process"/>
    <property type="evidence" value="ECO:0007669"/>
    <property type="project" value="UniProtKB-KW"/>
</dbReference>
<feature type="transmembrane region" description="Helical" evidence="8">
    <location>
        <begin position="100"/>
        <end position="123"/>
    </location>
</feature>